<sequence length="449" mass="51924">MFAPSTPASTRPITSYLDPDASKKLQELFFGKKIEGPKRSRKQMLAWANKASLPKSRTIEGVGEITFSHNNKRLIRHVTRARTHNVRKGGKILKRVEKEVLTFDGSTSRTLPMKYQHLHDDSVANTTWKNVDVPDKMTKEVTEIDIGCDYVDGVDKIAIPPGFIKVKKEEGMRSKEEIKMKFPDRVVIQPTITLKKGNKIERVEGDFLIRAIDYQERLSKTVKVIRPASAPIRNIKKSQKVARDALSTPSRFVRLGSQYVDKDHEWMTQKFEGKRVFRMVKQLPGEALGSNRIVDAEYLTYNRQDPELYEWCVETGDETNIKKLKYNPDGTLKLKPPKYYKRAVLEPGFDDLLGYERAEYCEEKFAQLSIPKKRWDENILTEYFRNQSDELVKTVVKRDKGRGKLKHRAEVVEEIEEVKERKGVKLQSQYSINAEGRFKSYSEARRAGY</sequence>
<protein>
    <submittedName>
        <fullName evidence="1">Uncharacterized protein</fullName>
    </submittedName>
</protein>
<accession>A0A9W7A972</accession>
<name>A0A9W7A972_9STRA</name>
<dbReference type="Proteomes" id="UP001165122">
    <property type="component" value="Unassembled WGS sequence"/>
</dbReference>
<comment type="caution">
    <text evidence="1">The sequence shown here is derived from an EMBL/GenBank/DDBJ whole genome shotgun (WGS) entry which is preliminary data.</text>
</comment>
<reference evidence="2" key="1">
    <citation type="journal article" date="2023" name="Commun. Biol.">
        <title>Genome analysis of Parmales, the sister group of diatoms, reveals the evolutionary specialization of diatoms from phago-mixotrophs to photoautotrophs.</title>
        <authorList>
            <person name="Ban H."/>
            <person name="Sato S."/>
            <person name="Yoshikawa S."/>
            <person name="Yamada K."/>
            <person name="Nakamura Y."/>
            <person name="Ichinomiya M."/>
            <person name="Sato N."/>
            <person name="Blanc-Mathieu R."/>
            <person name="Endo H."/>
            <person name="Kuwata A."/>
            <person name="Ogata H."/>
        </authorList>
    </citation>
    <scope>NUCLEOTIDE SEQUENCE [LARGE SCALE GENOMIC DNA]</scope>
    <source>
        <strain evidence="2">NIES 3700</strain>
    </source>
</reference>
<gene>
    <name evidence="1" type="ORF">TrLO_g326</name>
</gene>
<dbReference type="OrthoDB" id="192209at2759"/>
<organism evidence="1 2">
    <name type="scientific">Triparma laevis f. longispina</name>
    <dbReference type="NCBI Taxonomy" id="1714387"/>
    <lineage>
        <taxon>Eukaryota</taxon>
        <taxon>Sar</taxon>
        <taxon>Stramenopiles</taxon>
        <taxon>Ochrophyta</taxon>
        <taxon>Bolidophyceae</taxon>
        <taxon>Parmales</taxon>
        <taxon>Triparmaceae</taxon>
        <taxon>Triparma</taxon>
    </lineage>
</organism>
<keyword evidence="2" id="KW-1185">Reference proteome</keyword>
<proteinExistence type="predicted"/>
<dbReference type="AlphaFoldDB" id="A0A9W7A972"/>
<evidence type="ECO:0000313" key="2">
    <source>
        <dbReference type="Proteomes" id="UP001165122"/>
    </source>
</evidence>
<evidence type="ECO:0000313" key="1">
    <source>
        <dbReference type="EMBL" id="GMH64179.1"/>
    </source>
</evidence>
<dbReference type="EMBL" id="BRXW01000540">
    <property type="protein sequence ID" value="GMH64179.1"/>
    <property type="molecule type" value="Genomic_DNA"/>
</dbReference>